<reference evidence="2 4" key="2">
    <citation type="journal article" date="2018" name="Elife">
        <title>Functional genomics of lipid metabolism in the oleaginous yeast Rhodosporidium toruloides.</title>
        <authorList>
            <person name="Coradetti S.T."/>
            <person name="Pinel D."/>
            <person name="Geiselman G."/>
            <person name="Ito M."/>
            <person name="Mondo S."/>
            <person name="Reilly M.C."/>
            <person name="Cheng Y.F."/>
            <person name="Bauer S."/>
            <person name="Grigoriev I."/>
            <person name="Gladden J.M."/>
            <person name="Simmons B.A."/>
            <person name="Brem R."/>
            <person name="Arkin A.P."/>
            <person name="Skerker J.M."/>
        </authorList>
    </citation>
    <scope>NUCLEOTIDE SEQUENCE [LARGE SCALE GENOMIC DNA]</scope>
    <source>
        <strain evidence="2 4">NBRC 0880</strain>
    </source>
</reference>
<sequence length="279" mass="32084">MLRTTLAPARLPIARPSLPPTVALRLRLLHSTPSTSIRRTAFLPPQLPAEKGEAQYLRSPRNPQEVFVTDDWHAPPPPRHPKLPLDTVVEVHPLLGDDIDLTNLDKEFVPRRWMVGDDYEDWGDENAWGFAAIDEYATKPSCRKLRIEVGPVVFPIVRDPRGVKVRQVYKEMVRHWAKRPLIEADEEEEIRQMYARHKMGPIKITNRTLLFDHNGFTGFQRRSGGMGQSCSRRYGSIRRLLHLHCATSFERRDNPSLPSFFPFLLQFPSPGAPHIRLVL</sequence>
<evidence type="ECO:0000313" key="1">
    <source>
        <dbReference type="EMBL" id="CTR11165.1"/>
    </source>
</evidence>
<evidence type="ECO:0000313" key="4">
    <source>
        <dbReference type="Proteomes" id="UP000239560"/>
    </source>
</evidence>
<gene>
    <name evidence="1" type="primary">FGENESH: predicted gene_16.52</name>
    <name evidence="2" type="ORF">AAT19DRAFT_11407</name>
    <name evidence="1" type="ORF">BN2166_0070260</name>
</gene>
<evidence type="ECO:0000313" key="3">
    <source>
        <dbReference type="Proteomes" id="UP000199069"/>
    </source>
</evidence>
<dbReference type="AlphaFoldDB" id="A0A0K3CRN5"/>
<protein>
    <submittedName>
        <fullName evidence="1">FGENESH: predicted gene_16.52 protein</fullName>
    </submittedName>
</protein>
<name>A0A0K3CRN5_RHOTO</name>
<dbReference type="EMBL" id="LCTV02000016">
    <property type="protein sequence ID" value="PRQ70175.1"/>
    <property type="molecule type" value="Genomic_DNA"/>
</dbReference>
<keyword evidence="3" id="KW-1185">Reference proteome</keyword>
<dbReference type="Proteomes" id="UP000199069">
    <property type="component" value="Unassembled WGS sequence"/>
</dbReference>
<proteinExistence type="predicted"/>
<organism evidence="1 3">
    <name type="scientific">Rhodotorula toruloides</name>
    <name type="common">Yeast</name>
    <name type="synonym">Rhodosporidium toruloides</name>
    <dbReference type="NCBI Taxonomy" id="5286"/>
    <lineage>
        <taxon>Eukaryota</taxon>
        <taxon>Fungi</taxon>
        <taxon>Dikarya</taxon>
        <taxon>Basidiomycota</taxon>
        <taxon>Pucciniomycotina</taxon>
        <taxon>Microbotryomycetes</taxon>
        <taxon>Sporidiobolales</taxon>
        <taxon>Sporidiobolaceae</taxon>
        <taxon>Rhodotorula</taxon>
    </lineage>
</organism>
<evidence type="ECO:0000313" key="2">
    <source>
        <dbReference type="EMBL" id="PRQ70175.1"/>
    </source>
</evidence>
<reference evidence="1 3" key="1">
    <citation type="submission" date="2015-07" db="EMBL/GenBank/DDBJ databases">
        <authorList>
            <person name="Cajimat M.N.B."/>
            <person name="Milazzo M.L."/>
            <person name="Fulhorst C.F."/>
        </authorList>
    </citation>
    <scope>NUCLEOTIDE SEQUENCE [LARGE SCALE GENOMIC DNA]</scope>
    <source>
        <strain evidence="1">Single colony</strain>
    </source>
</reference>
<dbReference type="EMBL" id="CWKI01000016">
    <property type="protein sequence ID" value="CTR11165.1"/>
    <property type="molecule type" value="Genomic_DNA"/>
</dbReference>
<accession>A0A0K3CRN5</accession>
<dbReference type="Proteomes" id="UP000239560">
    <property type="component" value="Unassembled WGS sequence"/>
</dbReference>